<dbReference type="Proteomes" id="UP001524569">
    <property type="component" value="Unassembled WGS sequence"/>
</dbReference>
<dbReference type="CDD" id="cd04301">
    <property type="entry name" value="NAT_SF"/>
    <property type="match status" value="1"/>
</dbReference>
<evidence type="ECO:0000313" key="4">
    <source>
        <dbReference type="EMBL" id="MCQ8183372.1"/>
    </source>
</evidence>
<dbReference type="InterPro" id="IPR000182">
    <property type="entry name" value="GNAT_dom"/>
</dbReference>
<keyword evidence="5" id="KW-1185">Reference proteome</keyword>
<evidence type="ECO:0000256" key="2">
    <source>
        <dbReference type="ARBA" id="ARBA00023315"/>
    </source>
</evidence>
<dbReference type="Pfam" id="PF00583">
    <property type="entry name" value="Acetyltransf_1"/>
    <property type="match status" value="1"/>
</dbReference>
<proteinExistence type="predicted"/>
<comment type="caution">
    <text evidence="4">The sequence shown here is derived from an EMBL/GenBank/DDBJ whole genome shotgun (WGS) entry which is preliminary data.</text>
</comment>
<reference evidence="4 5" key="1">
    <citation type="submission" date="2022-07" db="EMBL/GenBank/DDBJ databases">
        <title>Methylomonas rivi sp. nov., Methylomonas rosea sp. nov., Methylomonas aureus sp. nov. and Methylomonas subterranea sp. nov., four novel methanotrophs isolated from a freshwater creek and the deep terrestrial subsurface.</title>
        <authorList>
            <person name="Abin C."/>
            <person name="Sankaranarayanan K."/>
            <person name="Garner C."/>
            <person name="Sindelar R."/>
            <person name="Kotary K."/>
            <person name="Garner R."/>
            <person name="Barclay S."/>
            <person name="Lawson P."/>
            <person name="Krumholz L."/>
        </authorList>
    </citation>
    <scope>NUCLEOTIDE SEQUENCE [LARGE SCALE GENOMIC DNA]</scope>
    <source>
        <strain evidence="4 5">SURF-1</strain>
    </source>
</reference>
<dbReference type="RefSeq" id="WP_256612587.1">
    <property type="nucleotide sequence ID" value="NZ_JANIBM010000045.1"/>
</dbReference>
<dbReference type="SUPFAM" id="SSF55729">
    <property type="entry name" value="Acyl-CoA N-acyltransferases (Nat)"/>
    <property type="match status" value="1"/>
</dbReference>
<gene>
    <name evidence="4" type="ORF">NP603_19830</name>
</gene>
<dbReference type="EMBL" id="JANIBM010000045">
    <property type="protein sequence ID" value="MCQ8183372.1"/>
    <property type="molecule type" value="Genomic_DNA"/>
</dbReference>
<organism evidence="4 5">
    <name type="scientific">Methylomonas aurea</name>
    <dbReference type="NCBI Taxonomy" id="2952224"/>
    <lineage>
        <taxon>Bacteria</taxon>
        <taxon>Pseudomonadati</taxon>
        <taxon>Pseudomonadota</taxon>
        <taxon>Gammaproteobacteria</taxon>
        <taxon>Methylococcales</taxon>
        <taxon>Methylococcaceae</taxon>
        <taxon>Methylomonas</taxon>
    </lineage>
</organism>
<keyword evidence="2" id="KW-0012">Acyltransferase</keyword>
<evidence type="ECO:0000256" key="1">
    <source>
        <dbReference type="ARBA" id="ARBA00022679"/>
    </source>
</evidence>
<protein>
    <submittedName>
        <fullName evidence="4">GNAT family N-acetyltransferase</fullName>
    </submittedName>
</protein>
<evidence type="ECO:0000313" key="5">
    <source>
        <dbReference type="Proteomes" id="UP001524569"/>
    </source>
</evidence>
<feature type="domain" description="N-acetyltransferase" evidence="3">
    <location>
        <begin position="4"/>
        <end position="151"/>
    </location>
</feature>
<name>A0ABT1UMN3_9GAMM</name>
<dbReference type="PROSITE" id="PS51186">
    <property type="entry name" value="GNAT"/>
    <property type="match status" value="1"/>
</dbReference>
<dbReference type="Gene3D" id="3.40.630.30">
    <property type="match status" value="1"/>
</dbReference>
<evidence type="ECO:0000259" key="3">
    <source>
        <dbReference type="PROSITE" id="PS51186"/>
    </source>
</evidence>
<dbReference type="PANTHER" id="PTHR43877:SF2">
    <property type="entry name" value="AMINOALKYLPHOSPHONATE N-ACETYLTRANSFERASE-RELATED"/>
    <property type="match status" value="1"/>
</dbReference>
<keyword evidence="1" id="KW-0808">Transferase</keyword>
<dbReference type="PANTHER" id="PTHR43877">
    <property type="entry name" value="AMINOALKYLPHOSPHONATE N-ACETYLTRANSFERASE-RELATED-RELATED"/>
    <property type="match status" value="1"/>
</dbReference>
<dbReference type="InterPro" id="IPR016181">
    <property type="entry name" value="Acyl_CoA_acyltransferase"/>
</dbReference>
<dbReference type="InterPro" id="IPR050832">
    <property type="entry name" value="Bact_Acetyltransf"/>
</dbReference>
<accession>A0ABT1UMN3</accession>
<sequence>MSPITVRQAVLSDLEALAPLFDAYRQFYGQPCDLVAARAFLAARFDHGESVVFIALQNGAAVGFTQLYPSFSSIGLTRSFVLNDLFVVQSARRQGVAANLLSAAIDYARTLGASGLELATAVDNHAAQALYQAEGWLRDEHYLVYRYALQP</sequence>